<keyword evidence="5" id="KW-1185">Reference proteome</keyword>
<dbReference type="EMBL" id="BLLK01000062">
    <property type="protein sequence ID" value="GFH58384.1"/>
    <property type="molecule type" value="Genomic_DNA"/>
</dbReference>
<dbReference type="Proteomes" id="UP001054902">
    <property type="component" value="Unassembled WGS sequence"/>
</dbReference>
<comment type="caution">
    <text evidence="4">The sequence shown here is derived from an EMBL/GenBank/DDBJ whole genome shotgun (WGS) entry which is preliminary data.</text>
</comment>
<evidence type="ECO:0000259" key="3">
    <source>
        <dbReference type="Pfam" id="PF00024"/>
    </source>
</evidence>
<dbReference type="AlphaFoldDB" id="A0AAD3HCQ8"/>
<dbReference type="Pfam" id="PF00024">
    <property type="entry name" value="PAN_1"/>
    <property type="match status" value="1"/>
</dbReference>
<dbReference type="SUPFAM" id="SSF57414">
    <property type="entry name" value="Hairpin loop containing domain-like"/>
    <property type="match status" value="1"/>
</dbReference>
<feature type="compositionally biased region" description="Low complexity" evidence="1">
    <location>
        <begin position="217"/>
        <end position="233"/>
    </location>
</feature>
<feature type="domain" description="Apple" evidence="3">
    <location>
        <begin position="130"/>
        <end position="179"/>
    </location>
</feature>
<evidence type="ECO:0000256" key="2">
    <source>
        <dbReference type="SAM" id="SignalP"/>
    </source>
</evidence>
<feature type="compositionally biased region" description="Basic and acidic residues" evidence="1">
    <location>
        <begin position="397"/>
        <end position="409"/>
    </location>
</feature>
<sequence length="452" mass="49562">MQYKQIFIALALASSTSAQLFEKKIPARQGKKCVGQADQVIKLGQKNQTLERCKLKCINDSKCEAMQYEAPKMCSLYYNSITMAAADDDTYCGRVKLVEVTGDAEDVTEAPTPAPLPAKNYIIKDYTKCSVESTEKSTTLERESQAECQAQCDGSKNCKAYMWNGKIDKCVIYKYRLTSENVIDVKPEGPMRVCAIVPKETSAPTASPVASIPVTASPVASVPVTSSPTASPVRASTKAPTVSATNAPTKSPTGSPTASPVAAAGTTECTLRATLDFDFGDEPNDAPYYGYHADYMAVTQQGVSGRCSYNNKNNLPSWCTYENSSSDGDSAYVANFDDDYYDDDINEMVTKEKIFVTGAAGSTFEFKVRHWFYGKDYYPDEWFDHMMAATLRIRNKSNPDQKDLNEDGWSHPVDMNTPTHKNGAQNPDYKGDFVVTVSCSDSCFCSASYLLL</sequence>
<keyword evidence="2" id="KW-0732">Signal</keyword>
<feature type="signal peptide" evidence="2">
    <location>
        <begin position="1"/>
        <end position="18"/>
    </location>
</feature>
<feature type="region of interest" description="Disordered" evidence="1">
    <location>
        <begin position="217"/>
        <end position="263"/>
    </location>
</feature>
<feature type="chain" id="PRO_5041977775" description="Apple domain-containing protein" evidence="2">
    <location>
        <begin position="19"/>
        <end position="452"/>
    </location>
</feature>
<gene>
    <name evidence="4" type="ORF">CTEN210_14860</name>
</gene>
<feature type="region of interest" description="Disordered" evidence="1">
    <location>
        <begin position="397"/>
        <end position="424"/>
    </location>
</feature>
<protein>
    <recommendedName>
        <fullName evidence="3">Apple domain-containing protein</fullName>
    </recommendedName>
</protein>
<evidence type="ECO:0000313" key="4">
    <source>
        <dbReference type="EMBL" id="GFH58384.1"/>
    </source>
</evidence>
<name>A0AAD3HCQ8_9STRA</name>
<reference evidence="4 5" key="1">
    <citation type="journal article" date="2021" name="Sci. Rep.">
        <title>The genome of the diatom Chaetoceros tenuissimus carries an ancient integrated fragment of an extant virus.</title>
        <authorList>
            <person name="Hongo Y."/>
            <person name="Kimura K."/>
            <person name="Takaki Y."/>
            <person name="Yoshida Y."/>
            <person name="Baba S."/>
            <person name="Kobayashi G."/>
            <person name="Nagasaki K."/>
            <person name="Hano T."/>
            <person name="Tomaru Y."/>
        </authorList>
    </citation>
    <scope>NUCLEOTIDE SEQUENCE [LARGE SCALE GENOMIC DNA]</scope>
    <source>
        <strain evidence="4 5">NIES-3715</strain>
    </source>
</reference>
<proteinExistence type="predicted"/>
<organism evidence="4 5">
    <name type="scientific">Chaetoceros tenuissimus</name>
    <dbReference type="NCBI Taxonomy" id="426638"/>
    <lineage>
        <taxon>Eukaryota</taxon>
        <taxon>Sar</taxon>
        <taxon>Stramenopiles</taxon>
        <taxon>Ochrophyta</taxon>
        <taxon>Bacillariophyta</taxon>
        <taxon>Coscinodiscophyceae</taxon>
        <taxon>Chaetocerotophycidae</taxon>
        <taxon>Chaetocerotales</taxon>
        <taxon>Chaetocerotaceae</taxon>
        <taxon>Chaetoceros</taxon>
    </lineage>
</organism>
<dbReference type="InterPro" id="IPR003609">
    <property type="entry name" value="Pan_app"/>
</dbReference>
<evidence type="ECO:0000313" key="5">
    <source>
        <dbReference type="Proteomes" id="UP001054902"/>
    </source>
</evidence>
<evidence type="ECO:0000256" key="1">
    <source>
        <dbReference type="SAM" id="MobiDB-lite"/>
    </source>
</evidence>
<feature type="compositionally biased region" description="Polar residues" evidence="1">
    <location>
        <begin position="238"/>
        <end position="258"/>
    </location>
</feature>
<accession>A0AAD3HCQ8</accession>